<dbReference type="InterPro" id="IPR009057">
    <property type="entry name" value="Homeodomain-like_sf"/>
</dbReference>
<evidence type="ECO:0008006" key="3">
    <source>
        <dbReference type="Google" id="ProtNLM"/>
    </source>
</evidence>
<evidence type="ECO:0000313" key="1">
    <source>
        <dbReference type="EMBL" id="BAX52917.1"/>
    </source>
</evidence>
<evidence type="ECO:0000313" key="2">
    <source>
        <dbReference type="Proteomes" id="UP000218676"/>
    </source>
</evidence>
<name>A0AAD1CEK1_PHODP</name>
<dbReference type="Pfam" id="PF13551">
    <property type="entry name" value="HTH_29"/>
    <property type="match status" value="1"/>
</dbReference>
<dbReference type="Proteomes" id="UP000218676">
    <property type="component" value="Chromosome 1"/>
</dbReference>
<dbReference type="AlphaFoldDB" id="A0AAD1CEK1"/>
<proteinExistence type="predicted"/>
<dbReference type="EMBL" id="AP018045">
    <property type="protein sequence ID" value="BAX52917.1"/>
    <property type="molecule type" value="Genomic_DNA"/>
</dbReference>
<protein>
    <recommendedName>
        <fullName evidence="3">Helix-turn-helix domain-containing protein</fullName>
    </recommendedName>
</protein>
<sequence length="118" mass="13649">MLLTMTDNELLRIKVIQDICDKRLTGVEAAHLLNLSPRQVYRLVKRFIEFGASGLVSLQRGRPGNHRYDENVKLQTLVILHEHYTDFGLTLAHEKLTERHNIHVSVVCWFSLMMPLAN</sequence>
<accession>A0AAD1CEK1</accession>
<dbReference type="SUPFAM" id="SSF46689">
    <property type="entry name" value="Homeodomain-like"/>
    <property type="match status" value="1"/>
</dbReference>
<reference evidence="2" key="1">
    <citation type="submission" date="2017-05" db="EMBL/GenBank/DDBJ databases">
        <title>Whole genome sequence of fish pathogenic bacteria, Photobacterium damselae subsp. piscicida, strain 91-197, isolated from hybrid striped bass (Morone sp.) in USA.</title>
        <authorList>
            <person name="Teru Y."/>
            <person name="Hikima J."/>
            <person name="Kono T."/>
            <person name="Sakai M."/>
            <person name="Takano T."/>
            <person name="Hawke J.P."/>
            <person name="Takeyama H."/>
            <person name="Aoki T."/>
        </authorList>
    </citation>
    <scope>NUCLEOTIDE SEQUENCE [LARGE SCALE GENOMIC DNA]</scope>
    <source>
        <strain evidence="2">91-197</strain>
    </source>
</reference>
<organism evidence="1 2">
    <name type="scientific">Photobacterium damsela subsp. piscicida</name>
    <name type="common">Pasteurella piscicida</name>
    <dbReference type="NCBI Taxonomy" id="38294"/>
    <lineage>
        <taxon>Bacteria</taxon>
        <taxon>Pseudomonadati</taxon>
        <taxon>Pseudomonadota</taxon>
        <taxon>Gammaproteobacteria</taxon>
        <taxon>Vibrionales</taxon>
        <taxon>Vibrionaceae</taxon>
        <taxon>Photobacterium</taxon>
    </lineage>
</organism>
<gene>
    <name evidence="1" type="ORF">PDPUS_1_01543</name>
</gene>